<keyword evidence="5" id="KW-0677">Repeat</keyword>
<gene>
    <name evidence="11" type="ORF">C2845_PM02G33450</name>
</gene>
<sequence>MTGWISDSDDAEKFESDSDGEVLGSLGRAGSPIAPSRNQLGAPGPSLLHGNGKIKGAGPSASLVEHFVGKGLIKENGDGGAESLLELLLTYKAISSEPSVDNCSASGCGPRTFDENDDILASRDAQGGGRSSNRDLTSDDSGDEDFLLQGLSQKKEKIESLVRMGFPKDEAEMAVVRCGRDAPMFVLVDLIYNSEASEDGYYGNFSDHEDNSYGGRKEKRKRFEGAEEGSRGPLDSSSDEPMPLPNPMVGFNLPNQRMRSVDRCLPSKATGPPFFYYENVAIAPKGVWTAISRFLYDIQPEFVDSRFLCAAARKRGYIHNLPIKNRSPLLPLPPKTIFEAFPRTKKWWPKWDPRKQLNCLLTNVAKPKLMEQIHHALAKFEGLPPRRVQKYVLETCREGNLVWVGLNKVAHLEPNEMEFLLGFPKDHTRGIGMTERYKSLGNSFHVDTVAYHLSVLRDMFPQGVNMLFVVISVQMYSKTPSGPGDNSNAKSFFAGKAMETSAATPTSPSHPPAASPSPSPSSLRLWRSAAHRNVRNQWSHIHAAKEQWLSAAFDGRSHTSNLVNAHLSRRGMPAMDLGVLKDMPGIRDKASSKLARREEQYRDMLVSSYKNMVRALCCLVKASRSMHCFSKVSPNNSVAQFSERQDDLNDSGDGGGAPVFKWFSILEFESFAQELVEMFVSDLKLKRLLVLELLSVTFKEGVEHQTLLDWGDELYDGESNELQSIGLESGGTCPLPENWCDDISGVGDLAIPLHTKVYLTAWLANVNINNSRIDEIFELVEEEMKIKFS</sequence>
<feature type="region of interest" description="Disordered" evidence="8">
    <location>
        <begin position="121"/>
        <end position="145"/>
    </location>
</feature>
<feature type="region of interest" description="Disordered" evidence="8">
    <location>
        <begin position="498"/>
        <end position="523"/>
    </location>
</feature>
<evidence type="ECO:0000256" key="8">
    <source>
        <dbReference type="SAM" id="MobiDB-lite"/>
    </source>
</evidence>
<evidence type="ECO:0000313" key="12">
    <source>
        <dbReference type="Proteomes" id="UP000275267"/>
    </source>
</evidence>
<dbReference type="InterPro" id="IPR009060">
    <property type="entry name" value="UBA-like_sf"/>
</dbReference>
<dbReference type="OrthoDB" id="641149at2759"/>
<dbReference type="InterPro" id="IPR030380">
    <property type="entry name" value="SAM_MeTfrase_DRM"/>
</dbReference>
<feature type="region of interest" description="Disordered" evidence="8">
    <location>
        <begin position="201"/>
        <end position="245"/>
    </location>
</feature>
<accession>A0A3L6S798</accession>
<evidence type="ECO:0000259" key="9">
    <source>
        <dbReference type="PROSITE" id="PS50030"/>
    </source>
</evidence>
<keyword evidence="3" id="KW-0808">Transferase</keyword>
<feature type="domain" description="UBA" evidence="9">
    <location>
        <begin position="152"/>
        <end position="194"/>
    </location>
</feature>
<dbReference type="GO" id="GO:0003886">
    <property type="term" value="F:DNA (cytosine-5-)-methyltransferase activity"/>
    <property type="evidence" value="ECO:0007669"/>
    <property type="project" value="TreeGrafter"/>
</dbReference>
<dbReference type="InterPro" id="IPR050390">
    <property type="entry name" value="C5-Methyltransferase"/>
</dbReference>
<keyword evidence="12" id="KW-1185">Reference proteome</keyword>
<feature type="domain" description="SAM-dependent MTase DRM-type" evidence="10">
    <location>
        <begin position="261"/>
        <end position="467"/>
    </location>
</feature>
<evidence type="ECO:0000256" key="4">
    <source>
        <dbReference type="ARBA" id="ARBA00022691"/>
    </source>
</evidence>
<keyword evidence="4" id="KW-0949">S-adenosyl-L-methionine</keyword>
<dbReference type="GO" id="GO:0032259">
    <property type="term" value="P:methylation"/>
    <property type="evidence" value="ECO:0007669"/>
    <property type="project" value="UniProtKB-KW"/>
</dbReference>
<name>A0A3L6S798_PANMI</name>
<dbReference type="PROSITE" id="PS51680">
    <property type="entry name" value="SAM_MT_DRM"/>
    <property type="match status" value="1"/>
</dbReference>
<dbReference type="PANTHER" id="PTHR23068">
    <property type="entry name" value="DNA CYTOSINE-5- -METHYLTRANSFERASE 3-RELATED"/>
    <property type="match status" value="1"/>
</dbReference>
<feature type="compositionally biased region" description="Basic and acidic residues" evidence="8">
    <location>
        <begin position="221"/>
        <end position="230"/>
    </location>
</feature>
<evidence type="ECO:0000256" key="7">
    <source>
        <dbReference type="ARBA" id="ARBA00023242"/>
    </source>
</evidence>
<keyword evidence="2" id="KW-0489">Methyltransferase</keyword>
<keyword evidence="7" id="KW-0539">Nucleus</keyword>
<comment type="subcellular location">
    <subcellularLocation>
        <location evidence="1">Nucleus</location>
    </subcellularLocation>
</comment>
<dbReference type="SUPFAM" id="SSF53335">
    <property type="entry name" value="S-adenosyl-L-methionine-dependent methyltransferases"/>
    <property type="match status" value="1"/>
</dbReference>
<evidence type="ECO:0000256" key="1">
    <source>
        <dbReference type="ARBA" id="ARBA00004123"/>
    </source>
</evidence>
<dbReference type="GO" id="GO:0005634">
    <property type="term" value="C:nucleus"/>
    <property type="evidence" value="ECO:0007669"/>
    <property type="project" value="UniProtKB-SubCell"/>
</dbReference>
<dbReference type="InterPro" id="IPR015940">
    <property type="entry name" value="UBA"/>
</dbReference>
<dbReference type="STRING" id="4540.A0A3L6S798"/>
<protein>
    <recommendedName>
        <fullName evidence="13">UBA domain-containing protein</fullName>
    </recommendedName>
</protein>
<dbReference type="EMBL" id="PQIB02000005">
    <property type="protein sequence ID" value="RLN16459.1"/>
    <property type="molecule type" value="Genomic_DNA"/>
</dbReference>
<reference evidence="12" key="1">
    <citation type="journal article" date="2019" name="Nat. Commun.">
        <title>The genome of broomcorn millet.</title>
        <authorList>
            <person name="Zou C."/>
            <person name="Miki D."/>
            <person name="Li D."/>
            <person name="Tang Q."/>
            <person name="Xiao L."/>
            <person name="Rajput S."/>
            <person name="Deng P."/>
            <person name="Jia W."/>
            <person name="Huang R."/>
            <person name="Zhang M."/>
            <person name="Sun Y."/>
            <person name="Hu J."/>
            <person name="Fu X."/>
            <person name="Schnable P.S."/>
            <person name="Li F."/>
            <person name="Zhang H."/>
            <person name="Feng B."/>
            <person name="Zhu X."/>
            <person name="Liu R."/>
            <person name="Schnable J.C."/>
            <person name="Zhu J.-K."/>
            <person name="Zhang H."/>
        </authorList>
    </citation>
    <scope>NUCLEOTIDE SEQUENCE [LARGE SCALE GENOMIC DNA]</scope>
</reference>
<dbReference type="Gene3D" id="3.40.50.150">
    <property type="entry name" value="Vaccinia Virus protein VP39"/>
    <property type="match status" value="1"/>
</dbReference>
<evidence type="ECO:0000256" key="5">
    <source>
        <dbReference type="ARBA" id="ARBA00022737"/>
    </source>
</evidence>
<feature type="compositionally biased region" description="Pro residues" evidence="8">
    <location>
        <begin position="508"/>
        <end position="519"/>
    </location>
</feature>
<organism evidence="11 12">
    <name type="scientific">Panicum miliaceum</name>
    <name type="common">Proso millet</name>
    <name type="synonym">Broomcorn millet</name>
    <dbReference type="NCBI Taxonomy" id="4540"/>
    <lineage>
        <taxon>Eukaryota</taxon>
        <taxon>Viridiplantae</taxon>
        <taxon>Streptophyta</taxon>
        <taxon>Embryophyta</taxon>
        <taxon>Tracheophyta</taxon>
        <taxon>Spermatophyta</taxon>
        <taxon>Magnoliopsida</taxon>
        <taxon>Liliopsida</taxon>
        <taxon>Poales</taxon>
        <taxon>Poaceae</taxon>
        <taxon>PACMAD clade</taxon>
        <taxon>Panicoideae</taxon>
        <taxon>Panicodae</taxon>
        <taxon>Paniceae</taxon>
        <taxon>Panicinae</taxon>
        <taxon>Panicum</taxon>
        <taxon>Panicum sect. Panicum</taxon>
    </lineage>
</organism>
<dbReference type="GO" id="GO:0003677">
    <property type="term" value="F:DNA binding"/>
    <property type="evidence" value="ECO:0007669"/>
    <property type="project" value="UniProtKB-KW"/>
</dbReference>
<keyword evidence="6" id="KW-0238">DNA-binding</keyword>
<feature type="region of interest" description="Disordered" evidence="8">
    <location>
        <begin position="1"/>
        <end position="55"/>
    </location>
</feature>
<evidence type="ECO:0000256" key="3">
    <source>
        <dbReference type="ARBA" id="ARBA00022679"/>
    </source>
</evidence>
<dbReference type="Proteomes" id="UP000275267">
    <property type="component" value="Unassembled WGS sequence"/>
</dbReference>
<evidence type="ECO:0000259" key="10">
    <source>
        <dbReference type="PROSITE" id="PS51680"/>
    </source>
</evidence>
<dbReference type="SUPFAM" id="SSF46934">
    <property type="entry name" value="UBA-like"/>
    <property type="match status" value="1"/>
</dbReference>
<proteinExistence type="predicted"/>
<evidence type="ECO:0000256" key="2">
    <source>
        <dbReference type="ARBA" id="ARBA00022603"/>
    </source>
</evidence>
<dbReference type="InterPro" id="IPR029063">
    <property type="entry name" value="SAM-dependent_MTases_sf"/>
</dbReference>
<evidence type="ECO:0000313" key="11">
    <source>
        <dbReference type="EMBL" id="RLN16459.1"/>
    </source>
</evidence>
<evidence type="ECO:0000256" key="6">
    <source>
        <dbReference type="ARBA" id="ARBA00023125"/>
    </source>
</evidence>
<comment type="caution">
    <text evidence="11">The sequence shown here is derived from an EMBL/GenBank/DDBJ whole genome shotgun (WGS) entry which is preliminary data.</text>
</comment>
<dbReference type="PROSITE" id="PS50030">
    <property type="entry name" value="UBA"/>
    <property type="match status" value="1"/>
</dbReference>
<evidence type="ECO:0008006" key="13">
    <source>
        <dbReference type="Google" id="ProtNLM"/>
    </source>
</evidence>
<dbReference type="PANTHER" id="PTHR23068:SF51">
    <property type="entry name" value="SAM-DEPENDENT MTASE DRM-TYPE DOMAIN-CONTAINING PROTEIN"/>
    <property type="match status" value="1"/>
</dbReference>
<dbReference type="AlphaFoldDB" id="A0A3L6S798"/>